<evidence type="ECO:0000313" key="2">
    <source>
        <dbReference type="Proteomes" id="UP000267524"/>
    </source>
</evidence>
<proteinExistence type="predicted"/>
<dbReference type="EMBL" id="QWIV01000005">
    <property type="protein sequence ID" value="RMZ60775.1"/>
    <property type="molecule type" value="Genomic_DNA"/>
</dbReference>
<accession>A0A3M7LFA8</accession>
<reference evidence="1 2" key="1">
    <citation type="submission" date="2018-08" db="EMBL/GenBank/DDBJ databases">
        <title>Chryseobacterium nematophagum: a novel matrix digesting pathogen of nematodes.</title>
        <authorList>
            <person name="Page A."/>
            <person name="Roberts M."/>
            <person name="Felix M.-A."/>
            <person name="Weir W."/>
        </authorList>
    </citation>
    <scope>NUCLEOTIDE SEQUENCE [LARGE SCALE GENOMIC DNA]</scope>
    <source>
        <strain evidence="1 2">JUb275</strain>
    </source>
</reference>
<dbReference type="RefSeq" id="WP_122545582.1">
    <property type="nucleotide sequence ID" value="NZ_QWIV01000005.1"/>
</dbReference>
<keyword evidence="2" id="KW-1185">Reference proteome</keyword>
<organism evidence="1 2">
    <name type="scientific">Chryseobacterium nematophagum</name>
    <dbReference type="NCBI Taxonomy" id="2305228"/>
    <lineage>
        <taxon>Bacteria</taxon>
        <taxon>Pseudomonadati</taxon>
        <taxon>Bacteroidota</taxon>
        <taxon>Flavobacteriia</taxon>
        <taxon>Flavobacteriales</taxon>
        <taxon>Weeksellaceae</taxon>
        <taxon>Chryseobacterium group</taxon>
        <taxon>Chryseobacterium</taxon>
    </lineage>
</organism>
<dbReference type="AlphaFoldDB" id="A0A3M7LFA8"/>
<evidence type="ECO:0000313" key="1">
    <source>
        <dbReference type="EMBL" id="RMZ60775.1"/>
    </source>
</evidence>
<sequence length="196" mass="22579">MKTKSLFLIGLMVSVILIFSQLKPQDYPFYKENKNYVVDNNHLIKDVKKLSPNDVNSLLKLQRTYGGALNKNYIINVINKQNIIKGCLLKANIDWKKYGDLNVKVKEILSKYSAKELAPNYYSIQNNQVVTDAVMLNEKDITSLNRLTIIGANEVTICGEYMKAQRISRLLRLTRNIRVIDPKVNVKLDQVLVNYR</sequence>
<dbReference type="Proteomes" id="UP000267524">
    <property type="component" value="Unassembled WGS sequence"/>
</dbReference>
<name>A0A3M7LFA8_9FLAO</name>
<protein>
    <submittedName>
        <fullName evidence="1">Uncharacterized protein</fullName>
    </submittedName>
</protein>
<gene>
    <name evidence="1" type="ORF">D1632_02015</name>
</gene>
<comment type="caution">
    <text evidence="1">The sequence shown here is derived from an EMBL/GenBank/DDBJ whole genome shotgun (WGS) entry which is preliminary data.</text>
</comment>